<dbReference type="InterPro" id="IPR031795">
    <property type="entry name" value="Zf-HC3"/>
</dbReference>
<dbReference type="EMBL" id="FQVN01000004">
    <property type="protein sequence ID" value="SHF68889.1"/>
    <property type="molecule type" value="Genomic_DNA"/>
</dbReference>
<keyword evidence="2" id="KW-0479">Metal-binding</keyword>
<keyword evidence="2" id="KW-0862">Zinc</keyword>
<protein>
    <submittedName>
        <fullName evidence="2">Zinc-finger</fullName>
    </submittedName>
</protein>
<evidence type="ECO:0000313" key="2">
    <source>
        <dbReference type="EMBL" id="SHF68889.1"/>
    </source>
</evidence>
<dbReference type="OrthoDB" id="3556580at2"/>
<organism evidence="2 3">
    <name type="scientific">Streptoalloteichus hindustanus</name>
    <dbReference type="NCBI Taxonomy" id="2017"/>
    <lineage>
        <taxon>Bacteria</taxon>
        <taxon>Bacillati</taxon>
        <taxon>Actinomycetota</taxon>
        <taxon>Actinomycetes</taxon>
        <taxon>Pseudonocardiales</taxon>
        <taxon>Pseudonocardiaceae</taxon>
        <taxon>Streptoalloteichus</taxon>
    </lineage>
</organism>
<dbReference type="STRING" id="2017.SAMN05444320_104549"/>
<proteinExistence type="predicted"/>
<sequence length="97" mass="10879">MGNGFDTTSHTWQPAEIDGRGLRHVYLGPARRGDWPVTLLCGPTIDDETCADHNDAWLWPTCATCDAKLREALGLPFPSPPEHPCRRKLLRPETESR</sequence>
<keyword evidence="2" id="KW-0863">Zinc-finger</keyword>
<feature type="region of interest" description="Disordered" evidence="1">
    <location>
        <begin position="77"/>
        <end position="97"/>
    </location>
</feature>
<dbReference type="AlphaFoldDB" id="A0A1M5DPH1"/>
<dbReference type="Proteomes" id="UP000184501">
    <property type="component" value="Unassembled WGS sequence"/>
</dbReference>
<evidence type="ECO:0000313" key="3">
    <source>
        <dbReference type="Proteomes" id="UP000184501"/>
    </source>
</evidence>
<accession>A0A1M5DPH1</accession>
<evidence type="ECO:0000256" key="1">
    <source>
        <dbReference type="SAM" id="MobiDB-lite"/>
    </source>
</evidence>
<reference evidence="2 3" key="1">
    <citation type="submission" date="2016-11" db="EMBL/GenBank/DDBJ databases">
        <authorList>
            <person name="Jaros S."/>
            <person name="Januszkiewicz K."/>
            <person name="Wedrychowicz H."/>
        </authorList>
    </citation>
    <scope>NUCLEOTIDE SEQUENCE [LARGE SCALE GENOMIC DNA]</scope>
    <source>
        <strain evidence="2 3">DSM 44523</strain>
    </source>
</reference>
<keyword evidence="3" id="KW-1185">Reference proteome</keyword>
<dbReference type="RefSeq" id="WP_073483649.1">
    <property type="nucleotide sequence ID" value="NZ_FQVN01000004.1"/>
</dbReference>
<gene>
    <name evidence="2" type="ORF">SAMN05444320_104549</name>
</gene>
<name>A0A1M5DPH1_STRHI</name>
<dbReference type="GO" id="GO:0008270">
    <property type="term" value="F:zinc ion binding"/>
    <property type="evidence" value="ECO:0007669"/>
    <property type="project" value="UniProtKB-KW"/>
</dbReference>
<dbReference type="Pfam" id="PF16827">
    <property type="entry name" value="zf-HC3"/>
    <property type="match status" value="1"/>
</dbReference>